<accession>E3RVR2</accession>
<reference evidence="1 2" key="1">
    <citation type="journal article" date="2010" name="Genome Biol.">
        <title>A first genome assembly of the barley fungal pathogen Pyrenophora teres f. teres.</title>
        <authorList>
            <person name="Ellwood S.R."/>
            <person name="Liu Z."/>
            <person name="Syme R.A."/>
            <person name="Lai Z."/>
            <person name="Hane J.K."/>
            <person name="Keiper F."/>
            <person name="Moffat C.S."/>
            <person name="Oliver R.P."/>
            <person name="Friesen T.L."/>
        </authorList>
    </citation>
    <scope>NUCLEOTIDE SEQUENCE [LARGE SCALE GENOMIC DNA]</scope>
    <source>
        <strain evidence="1 2">0-1</strain>
    </source>
</reference>
<gene>
    <name evidence="1" type="ORF">PTT_13292</name>
</gene>
<sequence length="64" mass="7258">MPHELFRDKNEMKEGENMAQAPVRQLEKLILRKSADMVAAFVFEPIQGDSGAVNMHRDSFPLAD</sequence>
<dbReference type="STRING" id="861557.E3RVR2"/>
<proteinExistence type="predicted"/>
<dbReference type="HOGENOM" id="CLU_2868714_0_0_1"/>
<protein>
    <submittedName>
        <fullName evidence="1">Uncharacterized protein</fullName>
    </submittedName>
</protein>
<evidence type="ECO:0000313" key="1">
    <source>
        <dbReference type="EMBL" id="EFQ90188.1"/>
    </source>
</evidence>
<dbReference type="KEGG" id="pte:PTT_13292"/>
<keyword evidence="2" id="KW-1185">Reference proteome</keyword>
<dbReference type="EMBL" id="GL535318">
    <property type="protein sequence ID" value="EFQ90188.1"/>
    <property type="molecule type" value="Genomic_DNA"/>
</dbReference>
<dbReference type="OrthoDB" id="10261433at2759"/>
<dbReference type="InterPro" id="IPR015421">
    <property type="entry name" value="PyrdxlP-dep_Trfase_major"/>
</dbReference>
<dbReference type="Gene3D" id="3.40.640.10">
    <property type="entry name" value="Type I PLP-dependent aspartate aminotransferase-like (Major domain)"/>
    <property type="match status" value="1"/>
</dbReference>
<name>E3RVR2_PYRTT</name>
<evidence type="ECO:0000313" key="2">
    <source>
        <dbReference type="Proteomes" id="UP000001067"/>
    </source>
</evidence>
<dbReference type="Proteomes" id="UP000001067">
    <property type="component" value="Unassembled WGS sequence"/>
</dbReference>
<dbReference type="AlphaFoldDB" id="E3RVR2"/>
<organism evidence="2">
    <name type="scientific">Pyrenophora teres f. teres (strain 0-1)</name>
    <name type="common">Barley net blotch fungus</name>
    <name type="synonym">Drechslera teres f. teres</name>
    <dbReference type="NCBI Taxonomy" id="861557"/>
    <lineage>
        <taxon>Eukaryota</taxon>
        <taxon>Fungi</taxon>
        <taxon>Dikarya</taxon>
        <taxon>Ascomycota</taxon>
        <taxon>Pezizomycotina</taxon>
        <taxon>Dothideomycetes</taxon>
        <taxon>Pleosporomycetidae</taxon>
        <taxon>Pleosporales</taxon>
        <taxon>Pleosporineae</taxon>
        <taxon>Pleosporaceae</taxon>
        <taxon>Pyrenophora</taxon>
    </lineage>
</organism>